<dbReference type="InterPro" id="IPR005829">
    <property type="entry name" value="Sugar_transporter_CS"/>
</dbReference>
<dbReference type="PROSITE" id="PS00217">
    <property type="entry name" value="SUGAR_TRANSPORT_2"/>
    <property type="match status" value="1"/>
</dbReference>
<evidence type="ECO:0000259" key="9">
    <source>
        <dbReference type="PROSITE" id="PS50850"/>
    </source>
</evidence>
<reference evidence="10 11" key="1">
    <citation type="submission" date="2018-09" db="EMBL/GenBank/DDBJ databases">
        <title>The draft genome of Acinetobacter sp. strains.</title>
        <authorList>
            <person name="Qin J."/>
            <person name="Feng Y."/>
            <person name="Zong Z."/>
        </authorList>
    </citation>
    <scope>NUCLEOTIDE SEQUENCE [LARGE SCALE GENOMIC DNA]</scope>
    <source>
        <strain evidence="10 11">WCHAc060005</strain>
    </source>
</reference>
<dbReference type="RefSeq" id="WP_121523229.1">
    <property type="nucleotide sequence ID" value="NZ_RCHC01000008.1"/>
</dbReference>
<keyword evidence="11" id="KW-1185">Reference proteome</keyword>
<proteinExistence type="predicted"/>
<protein>
    <submittedName>
        <fullName evidence="10">MFS transporter</fullName>
    </submittedName>
</protein>
<feature type="transmembrane region" description="Helical" evidence="8">
    <location>
        <begin position="425"/>
        <end position="445"/>
    </location>
</feature>
<dbReference type="PROSITE" id="PS50850">
    <property type="entry name" value="MFS"/>
    <property type="match status" value="1"/>
</dbReference>
<keyword evidence="5" id="KW-0769">Symport</keyword>
<evidence type="ECO:0000256" key="3">
    <source>
        <dbReference type="ARBA" id="ARBA00022475"/>
    </source>
</evidence>
<evidence type="ECO:0000256" key="7">
    <source>
        <dbReference type="ARBA" id="ARBA00023136"/>
    </source>
</evidence>
<keyword evidence="2" id="KW-0813">Transport</keyword>
<organism evidence="10 11">
    <name type="scientific">Acinetobacter chengduensis</name>
    <dbReference type="NCBI Taxonomy" id="2420890"/>
    <lineage>
        <taxon>Bacteria</taxon>
        <taxon>Pseudomonadati</taxon>
        <taxon>Pseudomonadota</taxon>
        <taxon>Gammaproteobacteria</taxon>
        <taxon>Moraxellales</taxon>
        <taxon>Moraxellaceae</taxon>
        <taxon>Acinetobacter</taxon>
    </lineage>
</organism>
<keyword evidence="3" id="KW-1003">Cell membrane</keyword>
<keyword evidence="6 8" id="KW-1133">Transmembrane helix</keyword>
<dbReference type="PANTHER" id="PTHR43528">
    <property type="entry name" value="ALPHA-KETOGLUTARATE PERMEASE"/>
    <property type="match status" value="1"/>
</dbReference>
<dbReference type="Proteomes" id="UP000280271">
    <property type="component" value="Unassembled WGS sequence"/>
</dbReference>
<feature type="transmembrane region" description="Helical" evidence="8">
    <location>
        <begin position="395"/>
        <end position="413"/>
    </location>
</feature>
<feature type="transmembrane region" description="Helical" evidence="8">
    <location>
        <begin position="172"/>
        <end position="196"/>
    </location>
</feature>
<evidence type="ECO:0000256" key="2">
    <source>
        <dbReference type="ARBA" id="ARBA00022448"/>
    </source>
</evidence>
<feature type="transmembrane region" description="Helical" evidence="8">
    <location>
        <begin position="132"/>
        <end position="151"/>
    </location>
</feature>
<dbReference type="Gene3D" id="1.20.1250.20">
    <property type="entry name" value="MFS general substrate transporter like domains"/>
    <property type="match status" value="1"/>
</dbReference>
<dbReference type="PANTHER" id="PTHR43528:SF1">
    <property type="entry name" value="ALPHA-KETOGLUTARATE PERMEASE"/>
    <property type="match status" value="1"/>
</dbReference>
<dbReference type="Pfam" id="PF00083">
    <property type="entry name" value="Sugar_tr"/>
    <property type="match status" value="1"/>
</dbReference>
<evidence type="ECO:0000256" key="5">
    <source>
        <dbReference type="ARBA" id="ARBA00022847"/>
    </source>
</evidence>
<feature type="transmembrane region" description="Helical" evidence="8">
    <location>
        <begin position="335"/>
        <end position="355"/>
    </location>
</feature>
<dbReference type="InterPro" id="IPR020846">
    <property type="entry name" value="MFS_dom"/>
</dbReference>
<comment type="subcellular location">
    <subcellularLocation>
        <location evidence="1">Cell membrane</location>
        <topology evidence="1">Multi-pass membrane protein</topology>
    </subcellularLocation>
</comment>
<feature type="transmembrane region" description="Helical" evidence="8">
    <location>
        <begin position="107"/>
        <end position="126"/>
    </location>
</feature>
<evidence type="ECO:0000313" key="10">
    <source>
        <dbReference type="EMBL" id="RLL21814.1"/>
    </source>
</evidence>
<evidence type="ECO:0000313" key="11">
    <source>
        <dbReference type="Proteomes" id="UP000280271"/>
    </source>
</evidence>
<evidence type="ECO:0000256" key="6">
    <source>
        <dbReference type="ARBA" id="ARBA00022989"/>
    </source>
</evidence>
<dbReference type="InterPro" id="IPR036259">
    <property type="entry name" value="MFS_trans_sf"/>
</dbReference>
<feature type="transmembrane region" description="Helical" evidence="8">
    <location>
        <begin position="304"/>
        <end position="323"/>
    </location>
</feature>
<comment type="caution">
    <text evidence="10">The sequence shown here is derived from an EMBL/GenBank/DDBJ whole genome shotgun (WGS) entry which is preliminary data.</text>
</comment>
<keyword evidence="7 8" id="KW-0472">Membrane</keyword>
<dbReference type="InterPro" id="IPR051084">
    <property type="entry name" value="H+-coupled_symporters"/>
</dbReference>
<gene>
    <name evidence="10" type="ORF">D9K81_08965</name>
</gene>
<evidence type="ECO:0000256" key="4">
    <source>
        <dbReference type="ARBA" id="ARBA00022692"/>
    </source>
</evidence>
<feature type="transmembrane region" description="Helical" evidence="8">
    <location>
        <begin position="208"/>
        <end position="227"/>
    </location>
</feature>
<dbReference type="EMBL" id="RCHC01000008">
    <property type="protein sequence ID" value="RLL21814.1"/>
    <property type="molecule type" value="Genomic_DNA"/>
</dbReference>
<dbReference type="InterPro" id="IPR005828">
    <property type="entry name" value="MFS_sugar_transport-like"/>
</dbReference>
<feature type="transmembrane region" description="Helical" evidence="8">
    <location>
        <begin position="272"/>
        <end position="292"/>
    </location>
</feature>
<feature type="transmembrane region" description="Helical" evidence="8">
    <location>
        <begin position="48"/>
        <end position="66"/>
    </location>
</feature>
<dbReference type="SUPFAM" id="SSF103473">
    <property type="entry name" value="MFS general substrate transporter"/>
    <property type="match status" value="1"/>
</dbReference>
<accession>A0ABX9TWG7</accession>
<evidence type="ECO:0000256" key="1">
    <source>
        <dbReference type="ARBA" id="ARBA00004651"/>
    </source>
</evidence>
<keyword evidence="4 8" id="KW-0812">Transmembrane</keyword>
<name>A0ABX9TWG7_9GAMM</name>
<sequence>MEKDIQAGYGIAEGSQETTSASSKGYLESLAERKKSVVATGVGNTLEWFDWTIYAVFAPFIAAAMFNPQDKTSALLSTLAVFSVGFLFRPLGGLIFGIFADKLGRKGVLLTTMLMMSAASLMIAITPSYAEIGGWASLLLLIARLLQGFAHGGESTASYAYLSEIAPPEKRAFWSSSMFFCVGIGSMIATLTGVLLTSTLDNAVLSDWGWRVPFFIGALLSLAVLFLRRNMIESDAYEDAQHQTASIIVEKSIKQPTQEWSKNKIVKRAIGIFFYQAATTLPYYIWTAYAAVFAITTRGMDAKYAFLATLGAQLVNIIMVPITGYISDRIGRRPVTIFFFVSMAILTPILMPMITSNPLSLFFVQSIMLAIVACIGGTQPAIIAERVPTKYRARIMGTSMPLAVALFGGTAPYLNSWFFSNNLGWVMYVYIAVTCAIGTFVVFNWKETKGIHLSDVN</sequence>
<feature type="transmembrane region" description="Helical" evidence="8">
    <location>
        <begin position="361"/>
        <end position="383"/>
    </location>
</feature>
<evidence type="ECO:0000256" key="8">
    <source>
        <dbReference type="SAM" id="Phobius"/>
    </source>
</evidence>
<feature type="domain" description="Major facilitator superfamily (MFS) profile" evidence="9">
    <location>
        <begin position="36"/>
        <end position="449"/>
    </location>
</feature>
<feature type="transmembrane region" description="Helical" evidence="8">
    <location>
        <begin position="78"/>
        <end position="100"/>
    </location>
</feature>